<dbReference type="WBParaSite" id="PSAMB.scaffold227size63887.g3459.t1">
    <property type="protein sequence ID" value="PSAMB.scaffold227size63887.g3459.t1"/>
    <property type="gene ID" value="PSAMB.scaffold227size63887.g3459"/>
</dbReference>
<reference evidence="2" key="1">
    <citation type="submission" date="2022-11" db="UniProtKB">
        <authorList>
            <consortium name="WormBaseParasite"/>
        </authorList>
    </citation>
    <scope>IDENTIFICATION</scope>
</reference>
<dbReference type="Proteomes" id="UP000887566">
    <property type="component" value="Unplaced"/>
</dbReference>
<evidence type="ECO:0000313" key="1">
    <source>
        <dbReference type="Proteomes" id="UP000887566"/>
    </source>
</evidence>
<accession>A0A914VPE9</accession>
<evidence type="ECO:0000313" key="2">
    <source>
        <dbReference type="WBParaSite" id="PSAMB.scaffold227size63887.g3459.t1"/>
    </source>
</evidence>
<sequence length="92" mass="10609">MRLAGGRQRIETQRWKRRVQGRGVGTIILLRRQTDGQSDPSLPQYEDDASRWRDIDPLRAARLLPLSSLIAARRSLARSLFHTAPRFPSWTT</sequence>
<proteinExistence type="predicted"/>
<organism evidence="1 2">
    <name type="scientific">Plectus sambesii</name>
    <dbReference type="NCBI Taxonomy" id="2011161"/>
    <lineage>
        <taxon>Eukaryota</taxon>
        <taxon>Metazoa</taxon>
        <taxon>Ecdysozoa</taxon>
        <taxon>Nematoda</taxon>
        <taxon>Chromadorea</taxon>
        <taxon>Plectida</taxon>
        <taxon>Plectina</taxon>
        <taxon>Plectoidea</taxon>
        <taxon>Plectidae</taxon>
        <taxon>Plectus</taxon>
    </lineage>
</organism>
<name>A0A914VPE9_9BILA</name>
<dbReference type="AlphaFoldDB" id="A0A914VPE9"/>
<protein>
    <submittedName>
        <fullName evidence="2">Uncharacterized protein</fullName>
    </submittedName>
</protein>
<keyword evidence="1" id="KW-1185">Reference proteome</keyword>